<organism evidence="2">
    <name type="scientific">Ixodes ricinus</name>
    <name type="common">Common tick</name>
    <name type="synonym">Acarus ricinus</name>
    <dbReference type="NCBI Taxonomy" id="34613"/>
    <lineage>
        <taxon>Eukaryota</taxon>
        <taxon>Metazoa</taxon>
        <taxon>Ecdysozoa</taxon>
        <taxon>Arthropoda</taxon>
        <taxon>Chelicerata</taxon>
        <taxon>Arachnida</taxon>
        <taxon>Acari</taxon>
        <taxon>Parasitiformes</taxon>
        <taxon>Ixodida</taxon>
        <taxon>Ixodoidea</taxon>
        <taxon>Ixodidae</taxon>
        <taxon>Ixodinae</taxon>
        <taxon>Ixodes</taxon>
    </lineage>
</organism>
<proteinExistence type="predicted"/>
<dbReference type="EMBL" id="GEGO01002522">
    <property type="protein sequence ID" value="JAR92882.1"/>
    <property type="molecule type" value="Transcribed_RNA"/>
</dbReference>
<dbReference type="AlphaFoldDB" id="A0A147BQV7"/>
<evidence type="ECO:0000313" key="2">
    <source>
        <dbReference type="EMBL" id="JAR92882.1"/>
    </source>
</evidence>
<feature type="region of interest" description="Disordered" evidence="1">
    <location>
        <begin position="28"/>
        <end position="48"/>
    </location>
</feature>
<sequence>MGQQRTGPGFWLNCLCLSGAQRVGGGQVGAGPARARHRGRLGVAPGTGRASTRLLRQRCVAGPRGGRGTPLSDAADYPSLRARKVHFRYVAPPFQHPDSRRPPLLRCHSCPVASYMV</sequence>
<name>A0A147BQV7_IXORI</name>
<protein>
    <submittedName>
        <fullName evidence="2">Uncharacterized protein</fullName>
    </submittedName>
</protein>
<reference evidence="2" key="1">
    <citation type="journal article" date="2018" name="PLoS Negl. Trop. Dis.">
        <title>Sialome diversity of ticks revealed by RNAseq of single tick salivary glands.</title>
        <authorList>
            <person name="Perner J."/>
            <person name="Kropackova S."/>
            <person name="Kopacek P."/>
            <person name="Ribeiro J.M."/>
        </authorList>
    </citation>
    <scope>NUCLEOTIDE SEQUENCE</scope>
    <source>
        <strain evidence="2">Siblings of single egg batch collected in Ceske Budejovice</strain>
        <tissue evidence="2">Salivary glands</tissue>
    </source>
</reference>
<accession>A0A147BQV7</accession>
<evidence type="ECO:0000256" key="1">
    <source>
        <dbReference type="SAM" id="MobiDB-lite"/>
    </source>
</evidence>